<reference evidence="1" key="1">
    <citation type="submission" date="2023-03" db="EMBL/GenBank/DDBJ databases">
        <title>Chromosome-level genomes of two armyworms, Mythimna separata and Mythimna loreyi, provide insights into the biosynthesis and reception of sex pheromones.</title>
        <authorList>
            <person name="Zhao H."/>
        </authorList>
    </citation>
    <scope>NUCLEOTIDE SEQUENCE</scope>
    <source>
        <strain evidence="1">BeijingLab</strain>
    </source>
</reference>
<comment type="caution">
    <text evidence="1">The sequence shown here is derived from an EMBL/GenBank/DDBJ whole genome shotgun (WGS) entry which is preliminary data.</text>
</comment>
<gene>
    <name evidence="1" type="ORF">PYW08_009639</name>
</gene>
<accession>A0ACC2QBF1</accession>
<dbReference type="Proteomes" id="UP001231649">
    <property type="component" value="Chromosome 24"/>
</dbReference>
<evidence type="ECO:0000313" key="1">
    <source>
        <dbReference type="EMBL" id="KAJ8709635.1"/>
    </source>
</evidence>
<protein>
    <submittedName>
        <fullName evidence="1">Uncharacterized protein</fullName>
    </submittedName>
</protein>
<organism evidence="1 2">
    <name type="scientific">Mythimna loreyi</name>
    <dbReference type="NCBI Taxonomy" id="667449"/>
    <lineage>
        <taxon>Eukaryota</taxon>
        <taxon>Metazoa</taxon>
        <taxon>Ecdysozoa</taxon>
        <taxon>Arthropoda</taxon>
        <taxon>Hexapoda</taxon>
        <taxon>Insecta</taxon>
        <taxon>Pterygota</taxon>
        <taxon>Neoptera</taxon>
        <taxon>Endopterygota</taxon>
        <taxon>Lepidoptera</taxon>
        <taxon>Glossata</taxon>
        <taxon>Ditrysia</taxon>
        <taxon>Noctuoidea</taxon>
        <taxon>Noctuidae</taxon>
        <taxon>Noctuinae</taxon>
        <taxon>Hadenini</taxon>
        <taxon>Mythimna</taxon>
    </lineage>
</organism>
<evidence type="ECO:0000313" key="2">
    <source>
        <dbReference type="Proteomes" id="UP001231649"/>
    </source>
</evidence>
<proteinExistence type="predicted"/>
<dbReference type="EMBL" id="CM056800">
    <property type="protein sequence ID" value="KAJ8709635.1"/>
    <property type="molecule type" value="Genomic_DNA"/>
</dbReference>
<keyword evidence="2" id="KW-1185">Reference proteome</keyword>
<sequence length="203" mass="22803">MVLVYILLLIPLTTATRRSDGPSYRSNVMDGDKPILRLGPERDETESDNSGLQDKPAGLPDEPQNDPEELNSALRDGDKPISKEGSKQTESDSGTGDSGISVDPSQQPPENKDNGLRSLKKKHKEVKDDPGWIKDLKDFIKDLTSQYGQHEVLEKTKPVIATLEKKHHMKIKDIDVDEYGEIHITYVEKAKSKKTSRKRKDKD</sequence>
<name>A0ACC2QBF1_9NEOP</name>